<reference evidence="1" key="1">
    <citation type="submission" date="2021-01" db="EMBL/GenBank/DDBJ databases">
        <authorList>
            <consortium name="Aspergillus chevalieri M1 genome sequencing consortium"/>
            <person name="Kazuki M."/>
            <person name="Futagami T."/>
        </authorList>
    </citation>
    <scope>NUCLEOTIDE SEQUENCE</scope>
    <source>
        <strain evidence="1">M1</strain>
    </source>
</reference>
<dbReference type="InterPro" id="IPR015955">
    <property type="entry name" value="Lactate_DH/Glyco_Ohase_4_C"/>
</dbReference>
<dbReference type="EMBL" id="AP024419">
    <property type="protein sequence ID" value="BCR88569.1"/>
    <property type="molecule type" value="Genomic_DNA"/>
</dbReference>
<organism evidence="1 2">
    <name type="scientific">Aspergillus chevalieri</name>
    <name type="common">Eurotium chevalieri</name>
    <dbReference type="NCBI Taxonomy" id="182096"/>
    <lineage>
        <taxon>Eukaryota</taxon>
        <taxon>Fungi</taxon>
        <taxon>Dikarya</taxon>
        <taxon>Ascomycota</taxon>
        <taxon>Pezizomycotina</taxon>
        <taxon>Eurotiomycetes</taxon>
        <taxon>Eurotiomycetidae</taxon>
        <taxon>Eurotiales</taxon>
        <taxon>Aspergillaceae</taxon>
        <taxon>Aspergillus</taxon>
        <taxon>Aspergillus subgen. Aspergillus</taxon>
    </lineage>
</organism>
<dbReference type="Proteomes" id="UP000637239">
    <property type="component" value="Chromosome 4"/>
</dbReference>
<evidence type="ECO:0000313" key="2">
    <source>
        <dbReference type="Proteomes" id="UP000637239"/>
    </source>
</evidence>
<gene>
    <name evidence="1" type="ORF">ACHE_41133S</name>
</gene>
<reference evidence="1" key="2">
    <citation type="submission" date="2021-02" db="EMBL/GenBank/DDBJ databases">
        <title>Aspergillus chevalieri M1 genome sequence.</title>
        <authorList>
            <person name="Kadooka C."/>
            <person name="Mori K."/>
            <person name="Futagami T."/>
        </authorList>
    </citation>
    <scope>NUCLEOTIDE SEQUENCE</scope>
    <source>
        <strain evidence="1">M1</strain>
    </source>
</reference>
<keyword evidence="2" id="KW-1185">Reference proteome</keyword>
<sequence length="113" mass="12188">MAYAGFRFVKGLLAPRHGETMTEEAYVYLPDTPGGKEISAELCVEYFAVKIALGEAGATKPLPIGIGKISESEKGLLEVAVRASREYRDRVGFRGVVSAYMQCSSGHQSSHCS</sequence>
<dbReference type="AlphaFoldDB" id="A0A7R7VR78"/>
<dbReference type="GeneID" id="66982927"/>
<accession>A0A7R7VR78</accession>
<evidence type="ECO:0000313" key="1">
    <source>
        <dbReference type="EMBL" id="BCR88569.1"/>
    </source>
</evidence>
<dbReference type="Gene3D" id="3.90.110.10">
    <property type="entry name" value="Lactate dehydrogenase/glycoside hydrolase, family 4, C-terminal"/>
    <property type="match status" value="1"/>
</dbReference>
<dbReference type="GO" id="GO:0016616">
    <property type="term" value="F:oxidoreductase activity, acting on the CH-OH group of donors, NAD or NADP as acceptor"/>
    <property type="evidence" value="ECO:0007669"/>
    <property type="project" value="InterPro"/>
</dbReference>
<protein>
    <submittedName>
        <fullName evidence="1">Uncharacterized protein</fullName>
    </submittedName>
</protein>
<name>A0A7R7VR78_ASPCH</name>
<dbReference type="KEGG" id="ache:ACHE_41133S"/>
<proteinExistence type="predicted"/>
<dbReference type="RefSeq" id="XP_043137091.1">
    <property type="nucleotide sequence ID" value="XM_043279410.1"/>
</dbReference>